<dbReference type="OrthoDB" id="66620at2759"/>
<dbReference type="Proteomes" id="UP000187406">
    <property type="component" value="Unassembled WGS sequence"/>
</dbReference>
<dbReference type="AlphaFoldDB" id="A0A1Q3D0A9"/>
<dbReference type="PANTHER" id="PTHR19241">
    <property type="entry name" value="ATP-BINDING CASSETTE TRANSPORTER"/>
    <property type="match status" value="1"/>
</dbReference>
<evidence type="ECO:0000313" key="3">
    <source>
        <dbReference type="Proteomes" id="UP000187406"/>
    </source>
</evidence>
<dbReference type="STRING" id="3775.A0A1Q3D0A9"/>
<protein>
    <submittedName>
        <fullName evidence="2">Uncharacterized protein</fullName>
    </submittedName>
</protein>
<reference evidence="3" key="1">
    <citation type="submission" date="2016-04" db="EMBL/GenBank/DDBJ databases">
        <title>Cephalotus genome sequencing.</title>
        <authorList>
            <person name="Fukushima K."/>
            <person name="Hasebe M."/>
            <person name="Fang X."/>
        </authorList>
    </citation>
    <scope>NUCLEOTIDE SEQUENCE [LARGE SCALE GENOMIC DNA]</scope>
    <source>
        <strain evidence="3">cv. St1</strain>
    </source>
</reference>
<dbReference type="InParanoid" id="A0A1Q3D0A9"/>
<organism evidence="2 3">
    <name type="scientific">Cephalotus follicularis</name>
    <name type="common">Albany pitcher plant</name>
    <dbReference type="NCBI Taxonomy" id="3775"/>
    <lineage>
        <taxon>Eukaryota</taxon>
        <taxon>Viridiplantae</taxon>
        <taxon>Streptophyta</taxon>
        <taxon>Embryophyta</taxon>
        <taxon>Tracheophyta</taxon>
        <taxon>Spermatophyta</taxon>
        <taxon>Magnoliopsida</taxon>
        <taxon>eudicotyledons</taxon>
        <taxon>Gunneridae</taxon>
        <taxon>Pentapetalae</taxon>
        <taxon>rosids</taxon>
        <taxon>fabids</taxon>
        <taxon>Oxalidales</taxon>
        <taxon>Cephalotaceae</taxon>
        <taxon>Cephalotus</taxon>
    </lineage>
</organism>
<sequence>MGFKCPERKGVADFLKEVTSKKDHMQYWTHRNERYRFITVKEFTEAF</sequence>
<accession>A0A1Q3D0A9</accession>
<gene>
    <name evidence="2" type="ORF">CFOL_v3_29182</name>
</gene>
<keyword evidence="1" id="KW-0813">Transport</keyword>
<comment type="caution">
    <text evidence="2">The sequence shown here is derived from an EMBL/GenBank/DDBJ whole genome shotgun (WGS) entry which is preliminary data.</text>
</comment>
<name>A0A1Q3D0A9_CEPFO</name>
<dbReference type="EMBL" id="BDDD01003669">
    <property type="protein sequence ID" value="GAV85748.1"/>
    <property type="molecule type" value="Genomic_DNA"/>
</dbReference>
<keyword evidence="3" id="KW-1185">Reference proteome</keyword>
<evidence type="ECO:0000256" key="1">
    <source>
        <dbReference type="ARBA" id="ARBA00022448"/>
    </source>
</evidence>
<evidence type="ECO:0000313" key="2">
    <source>
        <dbReference type="EMBL" id="GAV85748.1"/>
    </source>
</evidence>
<proteinExistence type="predicted"/>